<proteinExistence type="predicted"/>
<dbReference type="SMART" id="SM00257">
    <property type="entry name" value="LysM"/>
    <property type="match status" value="2"/>
</dbReference>
<dbReference type="AlphaFoldDB" id="A0A9D2BEI0"/>
<comment type="caution">
    <text evidence="2">The sequence shown here is derived from an EMBL/GenBank/DDBJ whole genome shotgun (WGS) entry which is preliminary data.</text>
</comment>
<dbReference type="Gene3D" id="3.10.350.10">
    <property type="entry name" value="LysM domain"/>
    <property type="match status" value="2"/>
</dbReference>
<reference evidence="2" key="1">
    <citation type="journal article" date="2021" name="PeerJ">
        <title>Extensive microbial diversity within the chicken gut microbiome revealed by metagenomics and culture.</title>
        <authorList>
            <person name="Gilroy R."/>
            <person name="Ravi A."/>
            <person name="Getino M."/>
            <person name="Pursley I."/>
            <person name="Horton D.L."/>
            <person name="Alikhan N.F."/>
            <person name="Baker D."/>
            <person name="Gharbi K."/>
            <person name="Hall N."/>
            <person name="Watson M."/>
            <person name="Adriaenssens E.M."/>
            <person name="Foster-Nyarko E."/>
            <person name="Jarju S."/>
            <person name="Secka A."/>
            <person name="Antonio M."/>
            <person name="Oren A."/>
            <person name="Chaudhuri R.R."/>
            <person name="La Ragione R."/>
            <person name="Hildebrand F."/>
            <person name="Pallen M.J."/>
        </authorList>
    </citation>
    <scope>NUCLEOTIDE SEQUENCE</scope>
    <source>
        <strain evidence="2">ChiSxjej3B15-1167</strain>
    </source>
</reference>
<name>A0A9D2BEI0_9FIRM</name>
<organism evidence="2 3">
    <name type="scientific">Candidatus Anaerobutyricum stercoripullorum</name>
    <dbReference type="NCBI Taxonomy" id="2838456"/>
    <lineage>
        <taxon>Bacteria</taxon>
        <taxon>Bacillati</taxon>
        <taxon>Bacillota</taxon>
        <taxon>Clostridia</taxon>
        <taxon>Lachnospirales</taxon>
        <taxon>Lachnospiraceae</taxon>
        <taxon>Anaerobutyricum</taxon>
    </lineage>
</organism>
<dbReference type="EMBL" id="DXEQ01000263">
    <property type="protein sequence ID" value="HIX73108.1"/>
    <property type="molecule type" value="Genomic_DNA"/>
</dbReference>
<reference evidence="2" key="2">
    <citation type="submission" date="2021-04" db="EMBL/GenBank/DDBJ databases">
        <authorList>
            <person name="Gilroy R."/>
        </authorList>
    </citation>
    <scope>NUCLEOTIDE SEQUENCE</scope>
    <source>
        <strain evidence="2">ChiSxjej3B15-1167</strain>
    </source>
</reference>
<dbReference type="PANTHER" id="PTHR33734:SF22">
    <property type="entry name" value="MEMBRANE-BOUND LYTIC MUREIN TRANSGLYCOSYLASE D"/>
    <property type="match status" value="1"/>
</dbReference>
<dbReference type="SUPFAM" id="SSF54106">
    <property type="entry name" value="LysM domain"/>
    <property type="match status" value="2"/>
</dbReference>
<dbReference type="Pfam" id="PF01476">
    <property type="entry name" value="LysM"/>
    <property type="match status" value="2"/>
</dbReference>
<dbReference type="PROSITE" id="PS51782">
    <property type="entry name" value="LYSM"/>
    <property type="match status" value="2"/>
</dbReference>
<evidence type="ECO:0000259" key="1">
    <source>
        <dbReference type="PROSITE" id="PS51782"/>
    </source>
</evidence>
<accession>A0A9D2BEI0</accession>
<feature type="domain" description="LysM" evidence="1">
    <location>
        <begin position="10"/>
        <end position="54"/>
    </location>
</feature>
<dbReference type="PANTHER" id="PTHR33734">
    <property type="entry name" value="LYSM DOMAIN-CONTAINING GPI-ANCHORED PROTEIN 2"/>
    <property type="match status" value="1"/>
</dbReference>
<evidence type="ECO:0000313" key="2">
    <source>
        <dbReference type="EMBL" id="HIX73108.1"/>
    </source>
</evidence>
<dbReference type="CDD" id="cd00118">
    <property type="entry name" value="LysM"/>
    <property type="match status" value="1"/>
</dbReference>
<dbReference type="InterPro" id="IPR036779">
    <property type="entry name" value="LysM_dom_sf"/>
</dbReference>
<evidence type="ECO:0000313" key="3">
    <source>
        <dbReference type="Proteomes" id="UP000886805"/>
    </source>
</evidence>
<feature type="domain" description="LysM" evidence="1">
    <location>
        <begin position="66"/>
        <end position="110"/>
    </location>
</feature>
<dbReference type="Proteomes" id="UP000886805">
    <property type="component" value="Unassembled WGS sequence"/>
</dbReference>
<sequence length="134" mass="14802">MCNKNGCSGPVHVVEPGDTLYGIAQKYHTRVRVLLDLNPFVDIYNLQPGDEICIPSGPPTVQAGFKPYVVKPKETVGEILKKLSVSFEDLARVNKVLSDLTLRPGTILLVPMRKEPREVRMPEEERTSAVSGMA</sequence>
<gene>
    <name evidence="2" type="ORF">H9849_08815</name>
</gene>
<protein>
    <submittedName>
        <fullName evidence="2">LysM peptidoglycan-binding domain-containing protein</fullName>
    </submittedName>
</protein>
<dbReference type="InterPro" id="IPR018392">
    <property type="entry name" value="LysM"/>
</dbReference>